<protein>
    <recommendedName>
        <fullName evidence="4">DUF4283 domain-containing protein</fullName>
    </recommendedName>
</protein>
<gene>
    <name evidence="2" type="ORF">Cgig2_030043</name>
</gene>
<organism evidence="2 3">
    <name type="scientific">Carnegiea gigantea</name>
    <dbReference type="NCBI Taxonomy" id="171969"/>
    <lineage>
        <taxon>Eukaryota</taxon>
        <taxon>Viridiplantae</taxon>
        <taxon>Streptophyta</taxon>
        <taxon>Embryophyta</taxon>
        <taxon>Tracheophyta</taxon>
        <taxon>Spermatophyta</taxon>
        <taxon>Magnoliopsida</taxon>
        <taxon>eudicotyledons</taxon>
        <taxon>Gunneridae</taxon>
        <taxon>Pentapetalae</taxon>
        <taxon>Caryophyllales</taxon>
        <taxon>Cactineae</taxon>
        <taxon>Cactaceae</taxon>
        <taxon>Cactoideae</taxon>
        <taxon>Echinocereeae</taxon>
        <taxon>Carnegiea</taxon>
    </lineage>
</organism>
<proteinExistence type="predicted"/>
<dbReference type="EMBL" id="JAKOGI010000423">
    <property type="protein sequence ID" value="KAJ8435288.1"/>
    <property type="molecule type" value="Genomic_DNA"/>
</dbReference>
<evidence type="ECO:0000313" key="3">
    <source>
        <dbReference type="Proteomes" id="UP001153076"/>
    </source>
</evidence>
<name>A0A9Q1K2L3_9CARY</name>
<evidence type="ECO:0000256" key="1">
    <source>
        <dbReference type="SAM" id="MobiDB-lite"/>
    </source>
</evidence>
<dbReference type="InterPro" id="IPR040256">
    <property type="entry name" value="At4g02000-like"/>
</dbReference>
<feature type="region of interest" description="Disordered" evidence="1">
    <location>
        <begin position="1"/>
        <end position="36"/>
    </location>
</feature>
<dbReference type="PANTHER" id="PTHR31286">
    <property type="entry name" value="GLYCINE-RICH CELL WALL STRUCTURAL PROTEIN 1.8-LIKE"/>
    <property type="match status" value="1"/>
</dbReference>
<evidence type="ECO:0000313" key="2">
    <source>
        <dbReference type="EMBL" id="KAJ8435288.1"/>
    </source>
</evidence>
<dbReference type="PANTHER" id="PTHR31286:SF180">
    <property type="entry name" value="OS10G0362600 PROTEIN"/>
    <property type="match status" value="1"/>
</dbReference>
<accession>A0A9Q1K2L3</accession>
<sequence length="243" mass="27066">MAGGRRGRSQQTAATAPNTLGSSNGRGTGSPIPILDQESKLENNGEEWSKTVNAYQILDEKRENEPDKRTTTYASLILQLGRSIKGAEVRMAWNEDLSMDISALHTLPLWVQFPELDIKYWGLDSLSKLGSMLGKPIKTEKTTKDKSTLSYARLLIEMPISGPFPDYIDFVNYGDRAMKSSTLGRNLRVKRNGGSKFLPQVHRVVKNKQSTGKQSSRIPSLVGQKSTDFPGKTTQQYTHPQQH</sequence>
<evidence type="ECO:0008006" key="4">
    <source>
        <dbReference type="Google" id="ProtNLM"/>
    </source>
</evidence>
<feature type="compositionally biased region" description="Polar residues" evidence="1">
    <location>
        <begin position="207"/>
        <end position="243"/>
    </location>
</feature>
<feature type="region of interest" description="Disordered" evidence="1">
    <location>
        <begin position="206"/>
        <end position="243"/>
    </location>
</feature>
<dbReference type="AlphaFoldDB" id="A0A9Q1K2L3"/>
<keyword evidence="3" id="KW-1185">Reference proteome</keyword>
<dbReference type="Proteomes" id="UP001153076">
    <property type="component" value="Unassembled WGS sequence"/>
</dbReference>
<feature type="compositionally biased region" description="Polar residues" evidence="1">
    <location>
        <begin position="9"/>
        <end position="25"/>
    </location>
</feature>
<comment type="caution">
    <text evidence="2">The sequence shown here is derived from an EMBL/GenBank/DDBJ whole genome shotgun (WGS) entry which is preliminary data.</text>
</comment>
<reference evidence="2" key="1">
    <citation type="submission" date="2022-04" db="EMBL/GenBank/DDBJ databases">
        <title>Carnegiea gigantea Genome sequencing and assembly v2.</title>
        <authorList>
            <person name="Copetti D."/>
            <person name="Sanderson M.J."/>
            <person name="Burquez A."/>
            <person name="Wojciechowski M.F."/>
        </authorList>
    </citation>
    <scope>NUCLEOTIDE SEQUENCE</scope>
    <source>
        <strain evidence="2">SGP5-SGP5p</strain>
        <tissue evidence="2">Aerial part</tissue>
    </source>
</reference>
<dbReference type="OrthoDB" id="1302923at2759"/>